<evidence type="ECO:0000256" key="4">
    <source>
        <dbReference type="ARBA" id="ARBA00023004"/>
    </source>
</evidence>
<dbReference type="GO" id="GO:0046872">
    <property type="term" value="F:metal ion binding"/>
    <property type="evidence" value="ECO:0007669"/>
    <property type="project" value="UniProtKB-KW"/>
</dbReference>
<dbReference type="PROSITE" id="PS00197">
    <property type="entry name" value="2FE2S_FER_1"/>
    <property type="match status" value="1"/>
</dbReference>
<dbReference type="GO" id="GO:0016491">
    <property type="term" value="F:oxidoreductase activity"/>
    <property type="evidence" value="ECO:0007669"/>
    <property type="project" value="UniProtKB-KW"/>
</dbReference>
<protein>
    <recommendedName>
        <fullName evidence="7">2Fe-2S ferredoxin-type domain-containing protein</fullName>
    </recommendedName>
</protein>
<keyword evidence="5" id="KW-0411">Iron-sulfur</keyword>
<dbReference type="InterPro" id="IPR002888">
    <property type="entry name" value="2Fe-2S-bd"/>
</dbReference>
<dbReference type="InterPro" id="IPR006058">
    <property type="entry name" value="2Fe2S_fd_BS"/>
</dbReference>
<dbReference type="PANTHER" id="PTHR44379">
    <property type="entry name" value="OXIDOREDUCTASE WITH IRON-SULFUR SUBUNIT"/>
    <property type="match status" value="1"/>
</dbReference>
<keyword evidence="4" id="KW-0408">Iron</keyword>
<dbReference type="InterPro" id="IPR036010">
    <property type="entry name" value="2Fe-2S_ferredoxin-like_sf"/>
</dbReference>
<dbReference type="Gene3D" id="1.10.150.120">
    <property type="entry name" value="[2Fe-2S]-binding domain"/>
    <property type="match status" value="1"/>
</dbReference>
<dbReference type="PROSITE" id="PS51085">
    <property type="entry name" value="2FE2S_FER_2"/>
    <property type="match status" value="1"/>
</dbReference>
<comment type="caution">
    <text evidence="8">The sequence shown here is derived from an EMBL/GenBank/DDBJ whole genome shotgun (WGS) entry which is preliminary data.</text>
</comment>
<dbReference type="EMBL" id="NEVS01000001">
    <property type="protein sequence ID" value="OZI66733.1"/>
    <property type="molecule type" value="Genomic_DNA"/>
</dbReference>
<evidence type="ECO:0000259" key="7">
    <source>
        <dbReference type="PROSITE" id="PS51085"/>
    </source>
</evidence>
<keyword evidence="2" id="KW-0479">Metal-binding</keyword>
<comment type="cofactor">
    <cofactor evidence="6">
        <name>[2Fe-2S] cluster</name>
        <dbReference type="ChEBI" id="CHEBI:190135"/>
    </cofactor>
</comment>
<accession>A0A261V0P4</accession>
<dbReference type="InterPro" id="IPR051452">
    <property type="entry name" value="Diverse_Oxidoreductases"/>
</dbReference>
<feature type="domain" description="2Fe-2S ferredoxin-type" evidence="7">
    <location>
        <begin position="10"/>
        <end position="86"/>
    </location>
</feature>
<dbReference type="SUPFAM" id="SSF54292">
    <property type="entry name" value="2Fe-2S ferredoxin-like"/>
    <property type="match status" value="1"/>
</dbReference>
<dbReference type="AlphaFoldDB" id="A0A261V0P4"/>
<dbReference type="Gene3D" id="3.10.20.30">
    <property type="match status" value="1"/>
</dbReference>
<evidence type="ECO:0000313" key="8">
    <source>
        <dbReference type="EMBL" id="OZI66733.1"/>
    </source>
</evidence>
<proteinExistence type="predicted"/>
<keyword evidence="1" id="KW-0001">2Fe-2S</keyword>
<dbReference type="InterPro" id="IPR012675">
    <property type="entry name" value="Beta-grasp_dom_sf"/>
</dbReference>
<dbReference type="OrthoDB" id="9179439at2"/>
<evidence type="ECO:0000313" key="9">
    <source>
        <dbReference type="Proteomes" id="UP000215767"/>
    </source>
</evidence>
<evidence type="ECO:0000256" key="2">
    <source>
        <dbReference type="ARBA" id="ARBA00022723"/>
    </source>
</evidence>
<name>A0A261V0P4_9BORD</name>
<sequence length="168" mass="17800">MSTIVDEQTRNISVRINGQAYESEVRVRHTLADYLRHQLNLTGTHVGCEHGVCGACTVLMDGLSTRACLTLAVQADGHAITTVEGLACDGRLHPLQQALSEEHGLQCGFCTPGMLTTLAELLQANPDPSEEDVRVAISGNLCRCTGYEGIVKATLAAAAKIRAQGVSA</sequence>
<organism evidence="8 9">
    <name type="scientific">Bordetella genomosp. 11</name>
    <dbReference type="NCBI Taxonomy" id="1416808"/>
    <lineage>
        <taxon>Bacteria</taxon>
        <taxon>Pseudomonadati</taxon>
        <taxon>Pseudomonadota</taxon>
        <taxon>Betaproteobacteria</taxon>
        <taxon>Burkholderiales</taxon>
        <taxon>Alcaligenaceae</taxon>
        <taxon>Bordetella</taxon>
    </lineage>
</organism>
<dbReference type="Pfam" id="PF01799">
    <property type="entry name" value="Fer2_2"/>
    <property type="match status" value="1"/>
</dbReference>
<dbReference type="FunFam" id="1.10.150.120:FF:000003">
    <property type="entry name" value="Carbon monoxide dehydrogenase, small subunit"/>
    <property type="match status" value="1"/>
</dbReference>
<dbReference type="PANTHER" id="PTHR44379:SF5">
    <property type="entry name" value="OXIDOREDUCTASE WITH IRON-SULFUR SUBUNIT"/>
    <property type="match status" value="1"/>
</dbReference>
<dbReference type="RefSeq" id="WP_094839933.1">
    <property type="nucleotide sequence ID" value="NZ_NEVS01000001.1"/>
</dbReference>
<gene>
    <name evidence="8" type="ORF">CAL28_03135</name>
</gene>
<dbReference type="GO" id="GO:0051537">
    <property type="term" value="F:2 iron, 2 sulfur cluster binding"/>
    <property type="evidence" value="ECO:0007669"/>
    <property type="project" value="UniProtKB-KW"/>
</dbReference>
<evidence type="ECO:0000256" key="3">
    <source>
        <dbReference type="ARBA" id="ARBA00023002"/>
    </source>
</evidence>
<dbReference type="InterPro" id="IPR036884">
    <property type="entry name" value="2Fe-2S-bd_dom_sf"/>
</dbReference>
<evidence type="ECO:0000256" key="6">
    <source>
        <dbReference type="ARBA" id="ARBA00034078"/>
    </source>
</evidence>
<dbReference type="Proteomes" id="UP000215767">
    <property type="component" value="Unassembled WGS sequence"/>
</dbReference>
<keyword evidence="3" id="KW-0560">Oxidoreductase</keyword>
<keyword evidence="9" id="KW-1185">Reference proteome</keyword>
<dbReference type="SUPFAM" id="SSF47741">
    <property type="entry name" value="CO dehydrogenase ISP C-domain like"/>
    <property type="match status" value="1"/>
</dbReference>
<reference evidence="9" key="1">
    <citation type="submission" date="2017-05" db="EMBL/GenBank/DDBJ databases">
        <title>Complete and WGS of Bordetella genogroups.</title>
        <authorList>
            <person name="Spilker T."/>
            <person name="Lipuma J."/>
        </authorList>
    </citation>
    <scope>NUCLEOTIDE SEQUENCE [LARGE SCALE GENOMIC DNA]</scope>
    <source>
        <strain evidence="9">AU8856</strain>
    </source>
</reference>
<evidence type="ECO:0000256" key="5">
    <source>
        <dbReference type="ARBA" id="ARBA00023014"/>
    </source>
</evidence>
<dbReference type="CDD" id="cd00207">
    <property type="entry name" value="fer2"/>
    <property type="match status" value="1"/>
</dbReference>
<evidence type="ECO:0000256" key="1">
    <source>
        <dbReference type="ARBA" id="ARBA00022714"/>
    </source>
</evidence>
<dbReference type="InterPro" id="IPR001041">
    <property type="entry name" value="2Fe-2S_ferredoxin-type"/>
</dbReference>
<dbReference type="FunFam" id="3.10.20.30:FF:000020">
    <property type="entry name" value="Xanthine dehydrogenase iron-sulfur subunit"/>
    <property type="match status" value="1"/>
</dbReference>